<proteinExistence type="predicted"/>
<evidence type="ECO:0000313" key="1">
    <source>
        <dbReference type="EMBL" id="KUG23173.1"/>
    </source>
</evidence>
<accession>A0A0W8FQH0</accession>
<dbReference type="EMBL" id="LNQE01000917">
    <property type="protein sequence ID" value="KUG23173.1"/>
    <property type="molecule type" value="Genomic_DNA"/>
</dbReference>
<sequence length="60" mass="7628">MFFYFIIKFLAHFFFIFKREFRKTSACPEQHDKNDNYKTNMLILDKFTHKKFFKEYILIF</sequence>
<organism evidence="1">
    <name type="scientific">hydrocarbon metagenome</name>
    <dbReference type="NCBI Taxonomy" id="938273"/>
    <lineage>
        <taxon>unclassified sequences</taxon>
        <taxon>metagenomes</taxon>
        <taxon>ecological metagenomes</taxon>
    </lineage>
</organism>
<gene>
    <name evidence="1" type="ORF">ASZ90_007014</name>
</gene>
<protein>
    <submittedName>
        <fullName evidence="1">Uncharacterized protein</fullName>
    </submittedName>
</protein>
<dbReference type="AlphaFoldDB" id="A0A0W8FQH0"/>
<comment type="caution">
    <text evidence="1">The sequence shown here is derived from an EMBL/GenBank/DDBJ whole genome shotgun (WGS) entry which is preliminary data.</text>
</comment>
<reference evidence="1" key="1">
    <citation type="journal article" date="2015" name="Proc. Natl. Acad. Sci. U.S.A.">
        <title>Networks of energetic and metabolic interactions define dynamics in microbial communities.</title>
        <authorList>
            <person name="Embree M."/>
            <person name="Liu J.K."/>
            <person name="Al-Bassam M.M."/>
            <person name="Zengler K."/>
        </authorList>
    </citation>
    <scope>NUCLEOTIDE SEQUENCE</scope>
</reference>
<name>A0A0W8FQH0_9ZZZZ</name>